<evidence type="ECO:0008006" key="5">
    <source>
        <dbReference type="Google" id="ProtNLM"/>
    </source>
</evidence>
<gene>
    <name evidence="3" type="ORF">Mal52_37230</name>
</gene>
<accession>A0A517ZRW3</accession>
<evidence type="ECO:0000313" key="3">
    <source>
        <dbReference type="EMBL" id="QDU45232.1"/>
    </source>
</evidence>
<reference evidence="3 4" key="1">
    <citation type="submission" date="2019-02" db="EMBL/GenBank/DDBJ databases">
        <title>Deep-cultivation of Planctomycetes and their phenomic and genomic characterization uncovers novel biology.</title>
        <authorList>
            <person name="Wiegand S."/>
            <person name="Jogler M."/>
            <person name="Boedeker C."/>
            <person name="Pinto D."/>
            <person name="Vollmers J."/>
            <person name="Rivas-Marin E."/>
            <person name="Kohn T."/>
            <person name="Peeters S.H."/>
            <person name="Heuer A."/>
            <person name="Rast P."/>
            <person name="Oberbeckmann S."/>
            <person name="Bunk B."/>
            <person name="Jeske O."/>
            <person name="Meyerdierks A."/>
            <person name="Storesund J.E."/>
            <person name="Kallscheuer N."/>
            <person name="Luecker S."/>
            <person name="Lage O.M."/>
            <person name="Pohl T."/>
            <person name="Merkel B.J."/>
            <person name="Hornburger P."/>
            <person name="Mueller R.-W."/>
            <person name="Bruemmer F."/>
            <person name="Labrenz M."/>
            <person name="Spormann A.M."/>
            <person name="Op den Camp H."/>
            <person name="Overmann J."/>
            <person name="Amann R."/>
            <person name="Jetten M.S.M."/>
            <person name="Mascher T."/>
            <person name="Medema M.H."/>
            <person name="Devos D.P."/>
            <person name="Kaster A.-K."/>
            <person name="Ovreas L."/>
            <person name="Rohde M."/>
            <person name="Galperin M.Y."/>
            <person name="Jogler C."/>
        </authorList>
    </citation>
    <scope>NUCLEOTIDE SEQUENCE [LARGE SCALE GENOMIC DNA]</scope>
    <source>
        <strain evidence="3 4">Mal52</strain>
    </source>
</reference>
<dbReference type="RefSeq" id="WP_145377633.1">
    <property type="nucleotide sequence ID" value="NZ_CP036276.1"/>
</dbReference>
<dbReference type="PROSITE" id="PS51257">
    <property type="entry name" value="PROKAR_LIPOPROTEIN"/>
    <property type="match status" value="1"/>
</dbReference>
<feature type="compositionally biased region" description="Basic and acidic residues" evidence="1">
    <location>
        <begin position="288"/>
        <end position="297"/>
    </location>
</feature>
<proteinExistence type="predicted"/>
<name>A0A517ZRW3_9PLAN</name>
<evidence type="ECO:0000256" key="2">
    <source>
        <dbReference type="SAM" id="SignalP"/>
    </source>
</evidence>
<evidence type="ECO:0000256" key="1">
    <source>
        <dbReference type="SAM" id="MobiDB-lite"/>
    </source>
</evidence>
<sequence length="297" mass="32911" precursor="true">MAKMTYLALLSLLCGCASVQSTGRDALTSEKKTYQAAAVTVNLWQLPVERVPVSSQGATLRQVITQARDTAGIYEANRAIQNNLDFVEELFNVKLGDKAIDHLQSVVAGDECYVLVRGRQRFFFPEEVVYGSCVGQIRVLPSDFVLSIPYNDIDSVLKQSQDSGPERLTILVPVVNERFEPPPKFYEKLDGDIYGKVDERLENLKENQLRPTVVVVTRIGQWVDQVFVPTGKEIAFHSTGFMDERTFNPIDGDILEFIRVENHPLVAAALLSPAPPPAPAARTPVACDSRKAHHEGS</sequence>
<dbReference type="EMBL" id="CP036276">
    <property type="protein sequence ID" value="QDU45232.1"/>
    <property type="molecule type" value="Genomic_DNA"/>
</dbReference>
<feature type="region of interest" description="Disordered" evidence="1">
    <location>
        <begin position="275"/>
        <end position="297"/>
    </location>
</feature>
<keyword evidence="2" id="KW-0732">Signal</keyword>
<protein>
    <recommendedName>
        <fullName evidence="5">Curli production assembly/transport component CsgG</fullName>
    </recommendedName>
</protein>
<dbReference type="AlphaFoldDB" id="A0A517ZRW3"/>
<feature type="signal peptide" evidence="2">
    <location>
        <begin position="1"/>
        <end position="19"/>
    </location>
</feature>
<feature type="chain" id="PRO_5021999190" description="Curli production assembly/transport component CsgG" evidence="2">
    <location>
        <begin position="20"/>
        <end position="297"/>
    </location>
</feature>
<dbReference type="Proteomes" id="UP000319383">
    <property type="component" value="Chromosome"/>
</dbReference>
<keyword evidence="4" id="KW-1185">Reference proteome</keyword>
<organism evidence="3 4">
    <name type="scientific">Symmachiella dynata</name>
    <dbReference type="NCBI Taxonomy" id="2527995"/>
    <lineage>
        <taxon>Bacteria</taxon>
        <taxon>Pseudomonadati</taxon>
        <taxon>Planctomycetota</taxon>
        <taxon>Planctomycetia</taxon>
        <taxon>Planctomycetales</taxon>
        <taxon>Planctomycetaceae</taxon>
        <taxon>Symmachiella</taxon>
    </lineage>
</organism>
<evidence type="ECO:0000313" key="4">
    <source>
        <dbReference type="Proteomes" id="UP000319383"/>
    </source>
</evidence>
<dbReference type="KEGG" id="sdyn:Mal52_37230"/>